<evidence type="ECO:0000313" key="3">
    <source>
        <dbReference type="Proteomes" id="UP001321498"/>
    </source>
</evidence>
<name>A0ABN6XNY3_9MICO</name>
<protein>
    <recommendedName>
        <fullName evidence="1">DUF7882 domain-containing protein</fullName>
    </recommendedName>
</protein>
<sequence length="106" mass="11878">MGKLYYGDDDLGIDMDDRLLAHVKMAIVAKLRRDEKFTFSWQHGVEGGGGRSTIWIHPSIPLRFKFDGSRQPVLNRAWIEALLLSANSTGGLQLIPEPTPEDAQRS</sequence>
<evidence type="ECO:0000259" key="1">
    <source>
        <dbReference type="Pfam" id="PF25355"/>
    </source>
</evidence>
<dbReference type="RefSeq" id="WP_286276715.1">
    <property type="nucleotide sequence ID" value="NZ_AP027731.1"/>
</dbReference>
<feature type="domain" description="DUF7882" evidence="1">
    <location>
        <begin position="1"/>
        <end position="97"/>
    </location>
</feature>
<accession>A0ABN6XNY3</accession>
<evidence type="ECO:0000313" key="2">
    <source>
        <dbReference type="EMBL" id="BDZ46707.1"/>
    </source>
</evidence>
<keyword evidence="3" id="KW-1185">Reference proteome</keyword>
<dbReference type="InterPro" id="IPR057204">
    <property type="entry name" value="DUF7882"/>
</dbReference>
<reference evidence="3" key="1">
    <citation type="journal article" date="2019" name="Int. J. Syst. Evol. Microbiol.">
        <title>The Global Catalogue of Microorganisms (GCM) 10K type strain sequencing project: providing services to taxonomists for standard genome sequencing and annotation.</title>
        <authorList>
            <consortium name="The Broad Institute Genomics Platform"/>
            <consortium name="The Broad Institute Genome Sequencing Center for Infectious Disease"/>
            <person name="Wu L."/>
            <person name="Ma J."/>
        </authorList>
    </citation>
    <scope>NUCLEOTIDE SEQUENCE [LARGE SCALE GENOMIC DNA]</scope>
    <source>
        <strain evidence="3">NBRC 108725</strain>
    </source>
</reference>
<dbReference type="Proteomes" id="UP001321498">
    <property type="component" value="Chromosome"/>
</dbReference>
<gene>
    <name evidence="2" type="ORF">GCM10025866_26160</name>
</gene>
<organism evidence="2 3">
    <name type="scientific">Naasia aerilata</name>
    <dbReference type="NCBI Taxonomy" id="1162966"/>
    <lineage>
        <taxon>Bacteria</taxon>
        <taxon>Bacillati</taxon>
        <taxon>Actinomycetota</taxon>
        <taxon>Actinomycetes</taxon>
        <taxon>Micrococcales</taxon>
        <taxon>Microbacteriaceae</taxon>
        <taxon>Naasia</taxon>
    </lineage>
</organism>
<dbReference type="Pfam" id="PF25355">
    <property type="entry name" value="DUF7882"/>
    <property type="match status" value="1"/>
</dbReference>
<proteinExistence type="predicted"/>
<dbReference type="EMBL" id="AP027731">
    <property type="protein sequence ID" value="BDZ46707.1"/>
    <property type="molecule type" value="Genomic_DNA"/>
</dbReference>